<accession>A0A139QXB3</accession>
<dbReference type="Proteomes" id="UP000070353">
    <property type="component" value="Unassembled WGS sequence"/>
</dbReference>
<dbReference type="AlphaFoldDB" id="A0A139QXB3"/>
<keyword evidence="1" id="KW-1133">Transmembrane helix</keyword>
<evidence type="ECO:0000313" key="4">
    <source>
        <dbReference type="Proteomes" id="UP000070353"/>
    </source>
</evidence>
<comment type="caution">
    <text evidence="3">The sequence shown here is derived from an EMBL/GenBank/DDBJ whole genome shotgun (WGS) entry which is preliminary data.</text>
</comment>
<dbReference type="EMBL" id="LQZC01000012">
    <property type="protein sequence ID" value="KXU07157.1"/>
    <property type="molecule type" value="Genomic_DNA"/>
</dbReference>
<feature type="transmembrane region" description="Helical" evidence="1">
    <location>
        <begin position="45"/>
        <end position="64"/>
    </location>
</feature>
<sequence>MNNRNLNLNTLLPKLATIIPLLAIGLHLALHLIRTGSLVSFDWQWTVVGLLASGYFGIFCKDLAKDNQNYKRSI</sequence>
<evidence type="ECO:0000313" key="5">
    <source>
        <dbReference type="Proteomes" id="UP000071369"/>
    </source>
</evidence>
<dbReference type="OrthoDB" id="2237364at2"/>
<feature type="transmembrane region" description="Helical" evidence="1">
    <location>
        <begin position="12"/>
        <end position="33"/>
    </location>
</feature>
<keyword evidence="1" id="KW-0812">Transmembrane</keyword>
<dbReference type="PATRIC" id="fig|1303.84.peg.2092"/>
<dbReference type="RefSeq" id="WP_061409987.1">
    <property type="nucleotide sequence ID" value="NZ_KQ970762.1"/>
</dbReference>
<proteinExistence type="predicted"/>
<keyword evidence="1" id="KW-0472">Membrane</keyword>
<gene>
    <name evidence="2" type="ORF">SORDD24_01896</name>
    <name evidence="3" type="ORF">SORDD25_01523</name>
</gene>
<evidence type="ECO:0000313" key="3">
    <source>
        <dbReference type="EMBL" id="KXU07157.1"/>
    </source>
</evidence>
<dbReference type="EMBL" id="LQZB01000204">
    <property type="protein sequence ID" value="KXU03364.1"/>
    <property type="molecule type" value="Genomic_DNA"/>
</dbReference>
<evidence type="ECO:0000256" key="1">
    <source>
        <dbReference type="SAM" id="Phobius"/>
    </source>
</evidence>
<evidence type="ECO:0008006" key="6">
    <source>
        <dbReference type="Google" id="ProtNLM"/>
    </source>
</evidence>
<evidence type="ECO:0000313" key="2">
    <source>
        <dbReference type="EMBL" id="KXU03364.1"/>
    </source>
</evidence>
<organism evidence="3 5">
    <name type="scientific">Streptococcus oralis</name>
    <dbReference type="NCBI Taxonomy" id="1303"/>
    <lineage>
        <taxon>Bacteria</taxon>
        <taxon>Bacillati</taxon>
        <taxon>Bacillota</taxon>
        <taxon>Bacilli</taxon>
        <taxon>Lactobacillales</taxon>
        <taxon>Streptococcaceae</taxon>
        <taxon>Streptococcus</taxon>
    </lineage>
</organism>
<reference evidence="4 5" key="1">
    <citation type="submission" date="2016-01" db="EMBL/GenBank/DDBJ databases">
        <title>Highly variable Streptococcus oralis are common among viridans streptococci isolated from primates.</title>
        <authorList>
            <person name="Denapaite D."/>
            <person name="Rieger M."/>
            <person name="Koendgen S."/>
            <person name="Brueckner R."/>
            <person name="Ochigava I."/>
            <person name="Kappeler P."/>
            <person name="Maetz-Rensing K."/>
            <person name="Leendertz F."/>
            <person name="Hakenbeck R."/>
        </authorList>
    </citation>
    <scope>NUCLEOTIDE SEQUENCE [LARGE SCALE GENOMIC DNA]</scope>
    <source>
        <strain evidence="2 4">DD24</strain>
        <strain evidence="3 5">DD25</strain>
    </source>
</reference>
<protein>
    <recommendedName>
        <fullName evidence="6">Bacteriocin immunity protein</fullName>
    </recommendedName>
</protein>
<dbReference type="Proteomes" id="UP000071369">
    <property type="component" value="Unassembled WGS sequence"/>
</dbReference>
<name>A0A139QXB3_STROR</name>